<evidence type="ECO:0000256" key="15">
    <source>
        <dbReference type="ARBA" id="ARBA00023004"/>
    </source>
</evidence>
<keyword evidence="11" id="KW-0479">Metal-binding</keyword>
<dbReference type="EC" id="1.14.12.17" evidence="5"/>
<dbReference type="SUPFAM" id="SSF63380">
    <property type="entry name" value="Riboflavin synthase domain-like"/>
    <property type="match status" value="1"/>
</dbReference>
<evidence type="ECO:0000256" key="5">
    <source>
        <dbReference type="ARBA" id="ARBA00012229"/>
    </source>
</evidence>
<evidence type="ECO:0000256" key="12">
    <source>
        <dbReference type="ARBA" id="ARBA00022827"/>
    </source>
</evidence>
<evidence type="ECO:0000313" key="27">
    <source>
        <dbReference type="Proteomes" id="UP000000383"/>
    </source>
</evidence>
<dbReference type="STRING" id="666681.M301_0771"/>
<dbReference type="Gene3D" id="2.40.30.10">
    <property type="entry name" value="Translation factors"/>
    <property type="match status" value="1"/>
</dbReference>
<dbReference type="SUPFAM" id="SSF52343">
    <property type="entry name" value="Ferredoxin reductase-like, C-terminal NADP-linked domain"/>
    <property type="match status" value="1"/>
</dbReference>
<dbReference type="GO" id="GO:0071500">
    <property type="term" value="P:cellular response to nitrosative stress"/>
    <property type="evidence" value="ECO:0007669"/>
    <property type="project" value="TreeGrafter"/>
</dbReference>
<keyword evidence="23" id="KW-0813">Transport</keyword>
<dbReference type="GO" id="GO:0020037">
    <property type="term" value="F:heme binding"/>
    <property type="evidence" value="ECO:0007669"/>
    <property type="project" value="InterPro"/>
</dbReference>
<keyword evidence="16" id="KW-0520">NAD</keyword>
<dbReference type="eggNOG" id="COG1017">
    <property type="taxonomic scope" value="Bacteria"/>
</dbReference>
<dbReference type="RefSeq" id="WP_013147471.1">
    <property type="nucleotide sequence ID" value="NC_014207.1"/>
</dbReference>
<dbReference type="EMBL" id="CP002056">
    <property type="protein sequence ID" value="ADI29155.1"/>
    <property type="molecule type" value="Genomic_DNA"/>
</dbReference>
<dbReference type="FunFam" id="2.40.30.10:FF:000034">
    <property type="entry name" value="Flavohemoprotein"/>
    <property type="match status" value="1"/>
</dbReference>
<keyword evidence="7" id="KW-0216">Detoxification</keyword>
<comment type="catalytic activity">
    <reaction evidence="21">
        <text>2 nitric oxide + NADH + 2 O2 = 2 nitrate + NAD(+) + H(+)</text>
        <dbReference type="Rhea" id="RHEA:19469"/>
        <dbReference type="ChEBI" id="CHEBI:15378"/>
        <dbReference type="ChEBI" id="CHEBI:15379"/>
        <dbReference type="ChEBI" id="CHEBI:16480"/>
        <dbReference type="ChEBI" id="CHEBI:17632"/>
        <dbReference type="ChEBI" id="CHEBI:57540"/>
        <dbReference type="ChEBI" id="CHEBI:57945"/>
        <dbReference type="EC" id="1.14.12.17"/>
    </reaction>
</comment>
<keyword evidence="8 23" id="KW-0349">Heme</keyword>
<dbReference type="PROSITE" id="PS01033">
    <property type="entry name" value="GLOBIN"/>
    <property type="match status" value="1"/>
</dbReference>
<dbReference type="OrthoDB" id="9801223at2"/>
<dbReference type="AlphaFoldDB" id="D7DPB1"/>
<dbReference type="Pfam" id="PF00175">
    <property type="entry name" value="NAD_binding_1"/>
    <property type="match status" value="1"/>
</dbReference>
<evidence type="ECO:0000256" key="1">
    <source>
        <dbReference type="ARBA" id="ARBA00001970"/>
    </source>
</evidence>
<dbReference type="CDD" id="cd08922">
    <property type="entry name" value="FHb-globin"/>
    <property type="match status" value="1"/>
</dbReference>
<comment type="cofactor">
    <cofactor evidence="2">
        <name>FAD</name>
        <dbReference type="ChEBI" id="CHEBI:57692"/>
    </cofactor>
</comment>
<dbReference type="HOGENOM" id="CLU_003827_12_0_4"/>
<comment type="function">
    <text evidence="17">Is involved in NO detoxification in an aerobic process, termed nitric oxide dioxygenase (NOD) reaction that utilizes O(2) and NAD(P)H to convert NO to nitrate, which protects the bacterium from various noxious nitrogen compounds. Therefore, plays a central role in the inducible response to nitrosative stress.</text>
</comment>
<keyword evidence="27" id="KW-1185">Reference proteome</keyword>
<organism evidence="26 27">
    <name type="scientific">Methylotenera versatilis (strain 301)</name>
    <dbReference type="NCBI Taxonomy" id="666681"/>
    <lineage>
        <taxon>Bacteria</taxon>
        <taxon>Pseudomonadati</taxon>
        <taxon>Pseudomonadota</taxon>
        <taxon>Betaproteobacteria</taxon>
        <taxon>Nitrosomonadales</taxon>
        <taxon>Methylophilaceae</taxon>
        <taxon>Methylotenera</taxon>
    </lineage>
</organism>
<dbReference type="Gene3D" id="3.40.50.80">
    <property type="entry name" value="Nucleotide-binding domain of ferredoxin-NADP reductase (FNR) module"/>
    <property type="match status" value="1"/>
</dbReference>
<evidence type="ECO:0000256" key="11">
    <source>
        <dbReference type="ARBA" id="ARBA00022723"/>
    </source>
</evidence>
<evidence type="ECO:0000256" key="20">
    <source>
        <dbReference type="ARBA" id="ARBA00033187"/>
    </source>
</evidence>
<dbReference type="InterPro" id="IPR012292">
    <property type="entry name" value="Globin/Proto"/>
</dbReference>
<dbReference type="Pfam" id="PF00042">
    <property type="entry name" value="Globin"/>
    <property type="match status" value="1"/>
</dbReference>
<dbReference type="GO" id="GO:0009636">
    <property type="term" value="P:response to toxic substance"/>
    <property type="evidence" value="ECO:0007669"/>
    <property type="project" value="UniProtKB-KW"/>
</dbReference>
<keyword evidence="9 23" id="KW-0561">Oxygen transport</keyword>
<dbReference type="GO" id="GO:0005344">
    <property type="term" value="F:oxygen carrier activity"/>
    <property type="evidence" value="ECO:0007669"/>
    <property type="project" value="UniProtKB-KW"/>
</dbReference>
<evidence type="ECO:0000256" key="9">
    <source>
        <dbReference type="ARBA" id="ARBA00022621"/>
    </source>
</evidence>
<evidence type="ECO:0000256" key="21">
    <source>
        <dbReference type="ARBA" id="ARBA00048649"/>
    </source>
</evidence>
<dbReference type="Pfam" id="PF00970">
    <property type="entry name" value="FAD_binding_6"/>
    <property type="match status" value="1"/>
</dbReference>
<evidence type="ECO:0000256" key="3">
    <source>
        <dbReference type="ARBA" id="ARBA00006401"/>
    </source>
</evidence>
<evidence type="ECO:0000259" key="24">
    <source>
        <dbReference type="PROSITE" id="PS01033"/>
    </source>
</evidence>
<feature type="domain" description="FAD-binding FR-type" evidence="25">
    <location>
        <begin position="149"/>
        <end position="260"/>
    </location>
</feature>
<protein>
    <recommendedName>
        <fullName evidence="6">Flavohemoprotein</fullName>
        <ecNumber evidence="5">1.14.12.17</ecNumber>
    </recommendedName>
    <alternativeName>
        <fullName evidence="19">Flavohemoglobin</fullName>
    </alternativeName>
    <alternativeName>
        <fullName evidence="18">Hemoglobin-like protein</fullName>
    </alternativeName>
    <alternativeName>
        <fullName evidence="20">Nitric oxide dioxygenase</fullName>
    </alternativeName>
</protein>
<dbReference type="GO" id="GO:0008941">
    <property type="term" value="F:nitric oxide dioxygenase NAD(P)H activity"/>
    <property type="evidence" value="ECO:0007669"/>
    <property type="project" value="UniProtKB-EC"/>
</dbReference>
<evidence type="ECO:0000256" key="19">
    <source>
        <dbReference type="ARBA" id="ARBA00030929"/>
    </source>
</evidence>
<evidence type="ECO:0000256" key="8">
    <source>
        <dbReference type="ARBA" id="ARBA00022617"/>
    </source>
</evidence>
<evidence type="ECO:0000256" key="4">
    <source>
        <dbReference type="ARBA" id="ARBA00008414"/>
    </source>
</evidence>
<evidence type="ECO:0000256" key="17">
    <source>
        <dbReference type="ARBA" id="ARBA00025094"/>
    </source>
</evidence>
<evidence type="ECO:0000256" key="7">
    <source>
        <dbReference type="ARBA" id="ARBA00022575"/>
    </source>
</evidence>
<dbReference type="GO" id="GO:0046210">
    <property type="term" value="P:nitric oxide catabolic process"/>
    <property type="evidence" value="ECO:0007669"/>
    <property type="project" value="TreeGrafter"/>
</dbReference>
<dbReference type="KEGG" id="meh:M301_0771"/>
<reference evidence="27" key="1">
    <citation type="submission" date="2010-05" db="EMBL/GenBank/DDBJ databases">
        <title>Complete sequence of Methylotenera sp. 301.</title>
        <authorList>
            <person name="Lucas S."/>
            <person name="Copeland A."/>
            <person name="Lapidus A."/>
            <person name="Cheng J.-F."/>
            <person name="Bruce D."/>
            <person name="Goodwin L."/>
            <person name="Pitluck S."/>
            <person name="Clum A."/>
            <person name="Land M."/>
            <person name="Hauser L."/>
            <person name="Kyrpides N."/>
            <person name="Ivanova N."/>
            <person name="Chistoservova L."/>
            <person name="Kalyuzhnaya M."/>
            <person name="Woyke T."/>
        </authorList>
    </citation>
    <scope>NUCLEOTIDE SEQUENCE [LARGE SCALE GENOMIC DNA]</scope>
    <source>
        <strain evidence="27">301</strain>
    </source>
</reference>
<comment type="cofactor">
    <cofactor evidence="1">
        <name>heme b</name>
        <dbReference type="ChEBI" id="CHEBI:60344"/>
    </cofactor>
</comment>
<dbReference type="SUPFAM" id="SSF46458">
    <property type="entry name" value="Globin-like"/>
    <property type="match status" value="1"/>
</dbReference>
<evidence type="ECO:0000313" key="26">
    <source>
        <dbReference type="EMBL" id="ADI29155.1"/>
    </source>
</evidence>
<dbReference type="PRINTS" id="PR00466">
    <property type="entry name" value="GP91PHOX"/>
</dbReference>
<dbReference type="FunFam" id="1.10.490.10:FF:000003">
    <property type="entry name" value="Flavohemoprotein"/>
    <property type="match status" value="1"/>
</dbReference>
<dbReference type="eggNOG" id="COG1018">
    <property type="taxonomic scope" value="Bacteria"/>
</dbReference>
<evidence type="ECO:0000256" key="6">
    <source>
        <dbReference type="ARBA" id="ARBA00014637"/>
    </source>
</evidence>
<evidence type="ECO:0000256" key="18">
    <source>
        <dbReference type="ARBA" id="ARBA00030024"/>
    </source>
</evidence>
<evidence type="ECO:0000256" key="2">
    <source>
        <dbReference type="ARBA" id="ARBA00001974"/>
    </source>
</evidence>
<keyword evidence="14" id="KW-0560">Oxidoreductase</keyword>
<dbReference type="CDD" id="cd06184">
    <property type="entry name" value="flavohem_like_fad_nad_binding"/>
    <property type="match status" value="1"/>
</dbReference>
<keyword evidence="12" id="KW-0274">FAD</keyword>
<evidence type="ECO:0000256" key="14">
    <source>
        <dbReference type="ARBA" id="ARBA00023002"/>
    </source>
</evidence>
<evidence type="ECO:0000256" key="10">
    <source>
        <dbReference type="ARBA" id="ARBA00022630"/>
    </source>
</evidence>
<comment type="similarity">
    <text evidence="3">In the C-terminal section; belongs to the flavoprotein pyridine nucleotide cytochrome reductase family.</text>
</comment>
<keyword evidence="13" id="KW-0521">NADP</keyword>
<proteinExistence type="inferred from homology"/>
<evidence type="ECO:0000256" key="23">
    <source>
        <dbReference type="RuleBase" id="RU000356"/>
    </source>
</evidence>
<dbReference type="GO" id="GO:0046872">
    <property type="term" value="F:metal ion binding"/>
    <property type="evidence" value="ECO:0007669"/>
    <property type="project" value="UniProtKB-KW"/>
</dbReference>
<gene>
    <name evidence="26" type="ordered locus">M301_0771</name>
</gene>
<dbReference type="PROSITE" id="PS51384">
    <property type="entry name" value="FAD_FR"/>
    <property type="match status" value="1"/>
</dbReference>
<dbReference type="InterPro" id="IPR017938">
    <property type="entry name" value="Riboflavin_synthase-like_b-brl"/>
</dbReference>
<keyword evidence="15" id="KW-0408">Iron</keyword>
<dbReference type="Gene3D" id="1.10.490.10">
    <property type="entry name" value="Globins"/>
    <property type="match status" value="1"/>
</dbReference>
<dbReference type="InterPro" id="IPR017927">
    <property type="entry name" value="FAD-bd_FR_type"/>
</dbReference>
<dbReference type="InterPro" id="IPR039261">
    <property type="entry name" value="FNR_nucleotide-bd"/>
</dbReference>
<reference evidence="26 27" key="2">
    <citation type="journal article" date="2011" name="J. Bacteriol.">
        <title>Genomes of three methylotrophs from a single niche uncover genetic and metabolic divergence of Methylophilaceae.</title>
        <authorList>
            <person name="Lapidus A."/>
            <person name="Clum A."/>
            <person name="Labutti K."/>
            <person name="Kaluzhnaya M.G."/>
            <person name="Lim S."/>
            <person name="Beck D.A."/>
            <person name="Glavina Del Rio T."/>
            <person name="Nolan M."/>
            <person name="Mavromatis K."/>
            <person name="Huntemann M."/>
            <person name="Lucas S."/>
            <person name="Lidstrom M.E."/>
            <person name="Ivanova N."/>
            <person name="Chistoserdova L."/>
        </authorList>
    </citation>
    <scope>NUCLEOTIDE SEQUENCE [LARGE SCALE GENOMIC DNA]</scope>
    <source>
        <strain evidence="26 27">301</strain>
    </source>
</reference>
<dbReference type="GO" id="GO:0071949">
    <property type="term" value="F:FAD binding"/>
    <property type="evidence" value="ECO:0007669"/>
    <property type="project" value="TreeGrafter"/>
</dbReference>
<evidence type="ECO:0000256" key="13">
    <source>
        <dbReference type="ARBA" id="ARBA00022857"/>
    </source>
</evidence>
<evidence type="ECO:0000259" key="25">
    <source>
        <dbReference type="PROSITE" id="PS51384"/>
    </source>
</evidence>
<dbReference type="InterPro" id="IPR008333">
    <property type="entry name" value="Cbr1-like_FAD-bd_dom"/>
</dbReference>
<name>D7DPB1_METV0</name>
<dbReference type="GO" id="GO:0016020">
    <property type="term" value="C:membrane"/>
    <property type="evidence" value="ECO:0007669"/>
    <property type="project" value="InterPro"/>
</dbReference>
<evidence type="ECO:0000256" key="16">
    <source>
        <dbReference type="ARBA" id="ARBA00023027"/>
    </source>
</evidence>
<keyword evidence="10" id="KW-0285">Flavoprotein</keyword>
<dbReference type="PANTHER" id="PTHR43396">
    <property type="entry name" value="FLAVOHEMOPROTEIN"/>
    <property type="match status" value="1"/>
</dbReference>
<dbReference type="InterPro" id="IPR001433">
    <property type="entry name" value="OxRdtase_FAD/NAD-bd"/>
</dbReference>
<dbReference type="InterPro" id="IPR000971">
    <property type="entry name" value="Globin"/>
</dbReference>
<dbReference type="PANTHER" id="PTHR43396:SF3">
    <property type="entry name" value="FLAVOHEMOPROTEIN"/>
    <property type="match status" value="1"/>
</dbReference>
<comment type="catalytic activity">
    <reaction evidence="22">
        <text>2 nitric oxide + NADPH + 2 O2 = 2 nitrate + NADP(+) + H(+)</text>
        <dbReference type="Rhea" id="RHEA:19465"/>
        <dbReference type="ChEBI" id="CHEBI:15378"/>
        <dbReference type="ChEBI" id="CHEBI:15379"/>
        <dbReference type="ChEBI" id="CHEBI:16480"/>
        <dbReference type="ChEBI" id="CHEBI:17632"/>
        <dbReference type="ChEBI" id="CHEBI:57783"/>
        <dbReference type="ChEBI" id="CHEBI:58349"/>
        <dbReference type="EC" id="1.14.12.17"/>
    </reaction>
</comment>
<evidence type="ECO:0000256" key="22">
    <source>
        <dbReference type="ARBA" id="ARBA00049433"/>
    </source>
</evidence>
<comment type="similarity">
    <text evidence="4">Belongs to the globin family. Two-domain flavohemoproteins subfamily.</text>
</comment>
<dbReference type="Proteomes" id="UP000000383">
    <property type="component" value="Chromosome"/>
</dbReference>
<feature type="domain" description="Globin" evidence="24">
    <location>
        <begin position="1"/>
        <end position="138"/>
    </location>
</feature>
<dbReference type="InterPro" id="IPR000778">
    <property type="entry name" value="Cyt_b245_heavy_chain"/>
</dbReference>
<dbReference type="GO" id="GO:0019825">
    <property type="term" value="F:oxygen binding"/>
    <property type="evidence" value="ECO:0007669"/>
    <property type="project" value="InterPro"/>
</dbReference>
<accession>D7DPB1</accession>
<dbReference type="InterPro" id="IPR009050">
    <property type="entry name" value="Globin-like_sf"/>
</dbReference>
<sequence>MLSANAKPYIDASVPVLREHGLAITTVFYKNMLTAHPELNNLFNLGNQANGSQQKSLASAVFAYAANIENAAALAPVIERIVHKHASIGIKPSHYPIVGRYLLGAIKEILGDAATPDLIAAWDEAYWLLAGELIAAEARLYQTAGFEADSWMKLMVVDKVRQGADIVSFTLQTADHQALPNFKPGQYVSIATYLDDIQLRQLRQYSLSDAPGKNSLRISVKCEKGDEFKPEGKVSNWLHEHAHIGDILDVSHPYGNFTPDILASHPIGLISAGVGVTPMISMLNSLAEENPNRPVLFAHAARSKQHLSHGQDVNLAKVAMPHLNHALYLNECHEKEEGVTIGKMNLSELLTPASQANLFKAESSEAEFYICGPQAFMDDQWKTLLELGISPTRIHREVFGPESLSHLI</sequence>